<dbReference type="PANTHER" id="PTHR43802:SF1">
    <property type="entry name" value="IP11341P-RELATED"/>
    <property type="match status" value="1"/>
</dbReference>
<sequence length="257" mass="27173">MGTIVTERLDDEPLARVVISKPERRNAVSRAETQELAATFRELDADDDVRAVVLTGEGDAFCAGLDLTSVGEEPSTGLVNRSFHAAVREIATCSAPVIARVDGPAVGAGAALAVACDLVYAAEDARIGFSFAKIGLSADTGATWILPRLVGVQTAFELLATGRIVDAPEAASMGLVTATERGDALDELVTSRAIELANGPTRALSAIRRLLLRANANTLEEHLEREATAQIEAYHTDDASEGIEAFVSDRDPDFRGR</sequence>
<evidence type="ECO:0000313" key="4">
    <source>
        <dbReference type="Proteomes" id="UP001595846"/>
    </source>
</evidence>
<dbReference type="EMBL" id="JBHSAQ010000016">
    <property type="protein sequence ID" value="MFC3960265.1"/>
    <property type="molecule type" value="Genomic_DNA"/>
</dbReference>
<dbReference type="CDD" id="cd06558">
    <property type="entry name" value="crotonase-like"/>
    <property type="match status" value="1"/>
</dbReference>
<accession>A0ABD5NU56</accession>
<gene>
    <name evidence="3" type="ORF">ACFOUR_18070</name>
</gene>
<evidence type="ECO:0000313" key="3">
    <source>
        <dbReference type="EMBL" id="MFC3960265.1"/>
    </source>
</evidence>
<dbReference type="Pfam" id="PF00378">
    <property type="entry name" value="ECH_1"/>
    <property type="match status" value="1"/>
</dbReference>
<dbReference type="Gene3D" id="3.90.226.10">
    <property type="entry name" value="2-enoyl-CoA Hydratase, Chain A, domain 1"/>
    <property type="match status" value="1"/>
</dbReference>
<dbReference type="Proteomes" id="UP001595846">
    <property type="component" value="Unassembled WGS sequence"/>
</dbReference>
<dbReference type="InterPro" id="IPR029045">
    <property type="entry name" value="ClpP/crotonase-like_dom_sf"/>
</dbReference>
<dbReference type="Gene3D" id="1.10.12.10">
    <property type="entry name" value="Lyase 2-enoyl-coa Hydratase, Chain A, domain 2"/>
    <property type="match status" value="1"/>
</dbReference>
<dbReference type="GeneID" id="73901635"/>
<protein>
    <submittedName>
        <fullName evidence="3">Enoyl-CoA hydratase/isomerase family protein</fullName>
    </submittedName>
</protein>
<dbReference type="InterPro" id="IPR018376">
    <property type="entry name" value="Enoyl-CoA_hyd/isom_CS"/>
</dbReference>
<dbReference type="SUPFAM" id="SSF52096">
    <property type="entry name" value="ClpP/crotonase"/>
    <property type="match status" value="1"/>
</dbReference>
<dbReference type="AlphaFoldDB" id="A0ABD5NU56"/>
<dbReference type="InterPro" id="IPR001753">
    <property type="entry name" value="Enoyl-CoA_hydra/iso"/>
</dbReference>
<proteinExistence type="inferred from homology"/>
<reference evidence="3 4" key="1">
    <citation type="journal article" date="2019" name="Int. J. Syst. Evol. Microbiol.">
        <title>The Global Catalogue of Microorganisms (GCM) 10K type strain sequencing project: providing services to taxonomists for standard genome sequencing and annotation.</title>
        <authorList>
            <consortium name="The Broad Institute Genomics Platform"/>
            <consortium name="The Broad Institute Genome Sequencing Center for Infectious Disease"/>
            <person name="Wu L."/>
            <person name="Ma J."/>
        </authorList>
    </citation>
    <scope>NUCLEOTIDE SEQUENCE [LARGE SCALE GENOMIC DNA]</scope>
    <source>
        <strain evidence="3 4">IBRC-M 10256</strain>
    </source>
</reference>
<comment type="similarity">
    <text evidence="1 2">Belongs to the enoyl-CoA hydratase/isomerase family.</text>
</comment>
<dbReference type="PANTHER" id="PTHR43802">
    <property type="entry name" value="ENOYL-COA HYDRATASE"/>
    <property type="match status" value="1"/>
</dbReference>
<dbReference type="PROSITE" id="PS00166">
    <property type="entry name" value="ENOYL_COA_HYDRATASE"/>
    <property type="match status" value="1"/>
</dbReference>
<organism evidence="3 4">
    <name type="scientific">Halovivax cerinus</name>
    <dbReference type="NCBI Taxonomy" id="1487865"/>
    <lineage>
        <taxon>Archaea</taxon>
        <taxon>Methanobacteriati</taxon>
        <taxon>Methanobacteriota</taxon>
        <taxon>Stenosarchaea group</taxon>
        <taxon>Halobacteria</taxon>
        <taxon>Halobacteriales</taxon>
        <taxon>Natrialbaceae</taxon>
        <taxon>Halovivax</taxon>
    </lineage>
</organism>
<dbReference type="RefSeq" id="WP_256532543.1">
    <property type="nucleotide sequence ID" value="NZ_CP101824.1"/>
</dbReference>
<evidence type="ECO:0000256" key="2">
    <source>
        <dbReference type="RuleBase" id="RU003707"/>
    </source>
</evidence>
<dbReference type="InterPro" id="IPR014748">
    <property type="entry name" value="Enoyl-CoA_hydra_C"/>
</dbReference>
<comment type="caution">
    <text evidence="3">The sequence shown here is derived from an EMBL/GenBank/DDBJ whole genome shotgun (WGS) entry which is preliminary data.</text>
</comment>
<name>A0ABD5NU56_9EURY</name>
<keyword evidence="4" id="KW-1185">Reference proteome</keyword>
<evidence type="ECO:0000256" key="1">
    <source>
        <dbReference type="ARBA" id="ARBA00005254"/>
    </source>
</evidence>